<dbReference type="KEGG" id="pbs:Plabr_1313"/>
<dbReference type="HAMAP" id="MF_00171">
    <property type="entry name" value="TruA"/>
    <property type="match status" value="1"/>
</dbReference>
<evidence type="ECO:0000256" key="2">
    <source>
        <dbReference type="ARBA" id="ARBA00022694"/>
    </source>
</evidence>
<reference evidence="10" key="1">
    <citation type="submission" date="2011-02" db="EMBL/GenBank/DDBJ databases">
        <title>The complete genome of Planctomyces brasiliensis DSM 5305.</title>
        <authorList>
            <person name="Lucas S."/>
            <person name="Copeland A."/>
            <person name="Lapidus A."/>
            <person name="Bruce D."/>
            <person name="Goodwin L."/>
            <person name="Pitluck S."/>
            <person name="Kyrpides N."/>
            <person name="Mavromatis K."/>
            <person name="Pagani I."/>
            <person name="Ivanova N."/>
            <person name="Ovchinnikova G."/>
            <person name="Lu M."/>
            <person name="Detter J.C."/>
            <person name="Han C."/>
            <person name="Land M."/>
            <person name="Hauser L."/>
            <person name="Markowitz V."/>
            <person name="Cheng J.-F."/>
            <person name="Hugenholtz P."/>
            <person name="Woyke T."/>
            <person name="Wu D."/>
            <person name="Tindall B."/>
            <person name="Pomrenke H.G."/>
            <person name="Brambilla E."/>
            <person name="Klenk H.-P."/>
            <person name="Eisen J.A."/>
        </authorList>
    </citation>
    <scope>NUCLEOTIDE SEQUENCE [LARGE SCALE GENOMIC DNA]</scope>
    <source>
        <strain evidence="10">ATCC 49424 / DSM 5305 / JCM 21570 / NBRC 103401 / IFAM 1448</strain>
    </source>
</reference>
<dbReference type="Proteomes" id="UP000006860">
    <property type="component" value="Chromosome"/>
</dbReference>
<proteinExistence type="inferred from homology"/>
<dbReference type="HOGENOM" id="CLU_014673_0_1_0"/>
<dbReference type="RefSeq" id="WP_013627657.1">
    <property type="nucleotide sequence ID" value="NC_015174.1"/>
</dbReference>
<dbReference type="eggNOG" id="COG0101">
    <property type="taxonomic scope" value="Bacteria"/>
</dbReference>
<name>F0SNN9_RUBBR</name>
<dbReference type="PANTHER" id="PTHR11142:SF0">
    <property type="entry name" value="TRNA PSEUDOURIDINE SYNTHASE-LIKE 1"/>
    <property type="match status" value="1"/>
</dbReference>
<dbReference type="InterPro" id="IPR020095">
    <property type="entry name" value="PsdUridine_synth_TruA_C"/>
</dbReference>
<evidence type="ECO:0000256" key="3">
    <source>
        <dbReference type="ARBA" id="ARBA00023235"/>
    </source>
</evidence>
<dbReference type="InterPro" id="IPR020094">
    <property type="entry name" value="TruA/RsuA/RluB/E/F_N"/>
</dbReference>
<feature type="domain" description="Pseudouridine synthase I TruA alpha/beta" evidence="8">
    <location>
        <begin position="145"/>
        <end position="266"/>
    </location>
</feature>
<dbReference type="AlphaFoldDB" id="F0SNN9"/>
<comment type="similarity">
    <text evidence="1 4 7">Belongs to the tRNA pseudouridine synthase TruA family.</text>
</comment>
<dbReference type="PIRSF" id="PIRSF001430">
    <property type="entry name" value="tRNA_psdUrid_synth"/>
    <property type="match status" value="1"/>
</dbReference>
<evidence type="ECO:0000256" key="5">
    <source>
        <dbReference type="PIRSR" id="PIRSR001430-1"/>
    </source>
</evidence>
<keyword evidence="2 4" id="KW-0819">tRNA processing</keyword>
<dbReference type="Gene3D" id="3.30.70.580">
    <property type="entry name" value="Pseudouridine synthase I, catalytic domain, N-terminal subdomain"/>
    <property type="match status" value="1"/>
</dbReference>
<dbReference type="InterPro" id="IPR001406">
    <property type="entry name" value="PsdUridine_synth_TruA"/>
</dbReference>
<evidence type="ECO:0000259" key="8">
    <source>
        <dbReference type="Pfam" id="PF01416"/>
    </source>
</evidence>
<comment type="subunit">
    <text evidence="4">Homodimer.</text>
</comment>
<dbReference type="FunFam" id="3.30.70.580:FF:000001">
    <property type="entry name" value="tRNA pseudouridine synthase A"/>
    <property type="match status" value="1"/>
</dbReference>
<dbReference type="GO" id="GO:0003723">
    <property type="term" value="F:RNA binding"/>
    <property type="evidence" value="ECO:0007669"/>
    <property type="project" value="InterPro"/>
</dbReference>
<protein>
    <recommendedName>
        <fullName evidence="4">tRNA pseudouridine synthase A</fullName>
        <ecNumber evidence="4">5.4.99.12</ecNumber>
    </recommendedName>
    <alternativeName>
        <fullName evidence="4">tRNA pseudouridine(38-40) synthase</fullName>
    </alternativeName>
    <alternativeName>
        <fullName evidence="4">tRNA pseudouridylate synthase I</fullName>
    </alternativeName>
    <alternativeName>
        <fullName evidence="4">tRNA-uridine isomerase I</fullName>
    </alternativeName>
</protein>
<dbReference type="EC" id="5.4.99.12" evidence="4"/>
<dbReference type="OrthoDB" id="9811823at2"/>
<sequence>MAERNIKLTLSYDGSGYYGWQVQPDRPTIQEHLERAIGNITGTPSRVAGAGRTDTGVHAIGQVACFRTESNIPAERFRPALQSQLPDDIVIWKSEEAADDFHAGYASRWKQYRYLVLNEEIPRPQMRRYATRIGTRLDLDAMNEAASALVGKHDFRSFESQFPNKATSVRTVLHCRVNEAETCPLWQPGLGGQRFGQAVGRCVYLDIAADGFLYNMVRAIMGTLLKIGIGSWPASAGKEVLEAMDRRVAGPTAPPEGLYLMHVEYDRDFDEVVGEGNR</sequence>
<dbReference type="GO" id="GO:0031119">
    <property type="term" value="P:tRNA pseudouridine synthesis"/>
    <property type="evidence" value="ECO:0007669"/>
    <property type="project" value="UniProtKB-UniRule"/>
</dbReference>
<evidence type="ECO:0000256" key="7">
    <source>
        <dbReference type="RuleBase" id="RU003792"/>
    </source>
</evidence>
<dbReference type="Gene3D" id="3.30.70.660">
    <property type="entry name" value="Pseudouridine synthase I, catalytic domain, C-terminal subdomain"/>
    <property type="match status" value="1"/>
</dbReference>
<feature type="binding site" evidence="4 6">
    <location>
        <position position="112"/>
    </location>
    <ligand>
        <name>substrate</name>
    </ligand>
</feature>
<comment type="caution">
    <text evidence="4">Lacks conserved residue(s) required for the propagation of feature annotation.</text>
</comment>
<keyword evidence="3 4" id="KW-0413">Isomerase</keyword>
<comment type="catalytic activity">
    <reaction evidence="4 7">
        <text>uridine(38/39/40) in tRNA = pseudouridine(38/39/40) in tRNA</text>
        <dbReference type="Rhea" id="RHEA:22376"/>
        <dbReference type="Rhea" id="RHEA-COMP:10085"/>
        <dbReference type="Rhea" id="RHEA-COMP:10087"/>
        <dbReference type="ChEBI" id="CHEBI:65314"/>
        <dbReference type="ChEBI" id="CHEBI:65315"/>
        <dbReference type="EC" id="5.4.99.12"/>
    </reaction>
</comment>
<dbReference type="InterPro" id="IPR020097">
    <property type="entry name" value="PsdUridine_synth_TruA_a/b_dom"/>
</dbReference>
<feature type="domain" description="Pseudouridine synthase I TruA alpha/beta" evidence="8">
    <location>
        <begin position="11"/>
        <end position="105"/>
    </location>
</feature>
<dbReference type="CDD" id="cd02570">
    <property type="entry name" value="PseudoU_synth_EcTruA"/>
    <property type="match status" value="1"/>
</dbReference>
<dbReference type="GO" id="GO:0160147">
    <property type="term" value="F:tRNA pseudouridine(38-40) synthase activity"/>
    <property type="evidence" value="ECO:0007669"/>
    <property type="project" value="UniProtKB-EC"/>
</dbReference>
<feature type="active site" description="Nucleophile" evidence="4 5">
    <location>
        <position position="54"/>
    </location>
</feature>
<organism evidence="9 10">
    <name type="scientific">Rubinisphaera brasiliensis (strain ATCC 49424 / DSM 5305 / JCM 21570 / IAM 15109 / NBRC 103401 / IFAM 1448)</name>
    <name type="common">Planctomyces brasiliensis</name>
    <dbReference type="NCBI Taxonomy" id="756272"/>
    <lineage>
        <taxon>Bacteria</taxon>
        <taxon>Pseudomonadati</taxon>
        <taxon>Planctomycetota</taxon>
        <taxon>Planctomycetia</taxon>
        <taxon>Planctomycetales</taxon>
        <taxon>Planctomycetaceae</taxon>
        <taxon>Rubinisphaera</taxon>
    </lineage>
</organism>
<evidence type="ECO:0000256" key="1">
    <source>
        <dbReference type="ARBA" id="ARBA00009375"/>
    </source>
</evidence>
<keyword evidence="10" id="KW-1185">Reference proteome</keyword>
<evidence type="ECO:0000256" key="4">
    <source>
        <dbReference type="HAMAP-Rule" id="MF_00171"/>
    </source>
</evidence>
<gene>
    <name evidence="4" type="primary">truA</name>
    <name evidence="9" type="ordered locus">Plabr_1313</name>
</gene>
<evidence type="ECO:0000313" key="9">
    <source>
        <dbReference type="EMBL" id="ADY58925.1"/>
    </source>
</evidence>
<dbReference type="EMBL" id="CP002546">
    <property type="protein sequence ID" value="ADY58925.1"/>
    <property type="molecule type" value="Genomic_DNA"/>
</dbReference>
<dbReference type="STRING" id="756272.Plabr_1313"/>
<accession>F0SNN9</accession>
<dbReference type="PANTHER" id="PTHR11142">
    <property type="entry name" value="PSEUDOURIDYLATE SYNTHASE"/>
    <property type="match status" value="1"/>
</dbReference>
<evidence type="ECO:0000313" key="10">
    <source>
        <dbReference type="Proteomes" id="UP000006860"/>
    </source>
</evidence>
<dbReference type="InterPro" id="IPR020103">
    <property type="entry name" value="PsdUridine_synth_cat_dom_sf"/>
</dbReference>
<dbReference type="SUPFAM" id="SSF55120">
    <property type="entry name" value="Pseudouridine synthase"/>
    <property type="match status" value="1"/>
</dbReference>
<dbReference type="Pfam" id="PF01416">
    <property type="entry name" value="PseudoU_synth_1"/>
    <property type="match status" value="2"/>
</dbReference>
<comment type="function">
    <text evidence="4">Formation of pseudouridine at positions 38, 39 and 40 in the anticodon stem and loop of transfer RNAs.</text>
</comment>
<evidence type="ECO:0000256" key="6">
    <source>
        <dbReference type="PIRSR" id="PIRSR001430-2"/>
    </source>
</evidence>
<dbReference type="NCBIfam" id="TIGR00071">
    <property type="entry name" value="hisT_truA"/>
    <property type="match status" value="1"/>
</dbReference>